<feature type="binding site" evidence="15">
    <location>
        <position position="9"/>
    </location>
    <ligand>
        <name>Mg(2+)</name>
        <dbReference type="ChEBI" id="CHEBI:18420"/>
    </ligand>
</feature>
<comment type="function">
    <text evidence="15">Poorly processive, error-prone DNA polymerase involved in untargeted mutagenesis. Copies undamaged DNA at stalled replication forks, which arise in vivo from mismatched or misaligned primer ends. These misaligned primers can be extended by PolIV. Exhibits no 3'-5' exonuclease (proofreading) activity. May be involved in translesional synthesis.</text>
</comment>
<evidence type="ECO:0000256" key="3">
    <source>
        <dbReference type="ARBA" id="ARBA00022457"/>
    </source>
</evidence>
<organism evidence="17 18">
    <name type="scientific">Candidatus Iainarchaeum sp</name>
    <dbReference type="NCBI Taxonomy" id="3101447"/>
    <lineage>
        <taxon>Archaea</taxon>
        <taxon>Candidatus Iainarchaeota</taxon>
        <taxon>Candidatus Iainarchaeia</taxon>
        <taxon>Candidatus Iainarchaeales</taxon>
        <taxon>Candidatus Iainarchaeaceae</taxon>
        <taxon>Candidatus Iainarchaeum</taxon>
    </lineage>
</organism>
<dbReference type="PANTHER" id="PTHR11076">
    <property type="entry name" value="DNA REPAIR POLYMERASE UMUC / TRANSFERASE FAMILY MEMBER"/>
    <property type="match status" value="1"/>
</dbReference>
<keyword evidence="5 15" id="KW-0808">Transferase</keyword>
<dbReference type="GO" id="GO:0042276">
    <property type="term" value="P:error-prone translesion synthesis"/>
    <property type="evidence" value="ECO:0007669"/>
    <property type="project" value="TreeGrafter"/>
</dbReference>
<dbReference type="Proteomes" id="UP000526302">
    <property type="component" value="Unassembled WGS sequence"/>
</dbReference>
<dbReference type="Gene3D" id="1.10.150.20">
    <property type="entry name" value="5' to 3' exonuclease, C-terminal subdomain"/>
    <property type="match status" value="1"/>
</dbReference>
<comment type="subcellular location">
    <subcellularLocation>
        <location evidence="1 15">Cytoplasm</location>
    </subcellularLocation>
</comment>
<keyword evidence="4 15" id="KW-0963">Cytoplasm</keyword>
<dbReference type="PANTHER" id="PTHR11076:SF33">
    <property type="entry name" value="DNA POLYMERASE KAPPA"/>
    <property type="match status" value="1"/>
</dbReference>
<dbReference type="InterPro" id="IPR022880">
    <property type="entry name" value="DNApol_IV"/>
</dbReference>
<keyword evidence="11 15" id="KW-0239">DNA-directed DNA polymerase</keyword>
<dbReference type="InterPro" id="IPR001126">
    <property type="entry name" value="UmuC"/>
</dbReference>
<dbReference type="GO" id="GO:0000287">
    <property type="term" value="F:magnesium ion binding"/>
    <property type="evidence" value="ECO:0007669"/>
    <property type="project" value="UniProtKB-UniRule"/>
</dbReference>
<dbReference type="InterPro" id="IPR043502">
    <property type="entry name" value="DNA/RNA_pol_sf"/>
</dbReference>
<dbReference type="Pfam" id="PF11799">
    <property type="entry name" value="IMS_C"/>
    <property type="match status" value="1"/>
</dbReference>
<comment type="subunit">
    <text evidence="15">Monomer.</text>
</comment>
<dbReference type="GO" id="GO:0005737">
    <property type="term" value="C:cytoplasm"/>
    <property type="evidence" value="ECO:0007669"/>
    <property type="project" value="UniProtKB-SubCell"/>
</dbReference>
<dbReference type="InterPro" id="IPR017961">
    <property type="entry name" value="DNA_pol_Y-fam_little_finger"/>
</dbReference>
<dbReference type="SUPFAM" id="SSF56672">
    <property type="entry name" value="DNA/RNA polymerases"/>
    <property type="match status" value="1"/>
</dbReference>
<sequence>MNKIIALLDLDYFYAQCEILRNPSLRGKPVVIVMPSIRENSGAIATCNYEARALKIRSGMSFSLAKKLADHSTVFINADKKYYEELSERVFQIVDSFSENVEQVSIDEAYFELTNPLGFDSAKENCLKIKQRIKSELGLTCSVGLSVNKMLAKIAASHKKPDGFFSIVPEEIDSFLLKQKISVLPGVGSKTREILEKEKIFSIKELREVSVQKLIGLFGEAKGVQLFNFSRGQDNRVIISNREKQQLSRMMTLKNDTRDFDEAKQTIDFLSDLVFKEVFRLNKQFKTVSIIIVNPSYETITKSKTIPEKILTIDKLKEISYELLRSFLNESVSSIRRLGVKVSNFEDVSGYQKKLVDY</sequence>
<keyword evidence="6 15" id="KW-0548">Nucleotidyltransferase</keyword>
<evidence type="ECO:0000313" key="18">
    <source>
        <dbReference type="Proteomes" id="UP000526302"/>
    </source>
</evidence>
<evidence type="ECO:0000256" key="6">
    <source>
        <dbReference type="ARBA" id="ARBA00022695"/>
    </source>
</evidence>
<evidence type="ECO:0000256" key="5">
    <source>
        <dbReference type="ARBA" id="ARBA00022679"/>
    </source>
</evidence>
<dbReference type="GO" id="GO:0003684">
    <property type="term" value="F:damaged DNA binding"/>
    <property type="evidence" value="ECO:0007669"/>
    <property type="project" value="InterPro"/>
</dbReference>
<keyword evidence="3 15" id="KW-0515">Mutator protein</keyword>
<dbReference type="InterPro" id="IPR036775">
    <property type="entry name" value="DNA_pol_Y-fam_lit_finger_sf"/>
</dbReference>
<evidence type="ECO:0000256" key="13">
    <source>
        <dbReference type="ARBA" id="ARBA00023204"/>
    </source>
</evidence>
<dbReference type="SUPFAM" id="SSF100879">
    <property type="entry name" value="Lesion bypass DNA polymerase (Y-family), little finger domain"/>
    <property type="match status" value="1"/>
</dbReference>
<comment type="caution">
    <text evidence="17">The sequence shown here is derived from an EMBL/GenBank/DDBJ whole genome shotgun (WGS) entry which is preliminary data.</text>
</comment>
<dbReference type="HAMAP" id="MF_01113">
    <property type="entry name" value="DNApol_IV"/>
    <property type="match status" value="1"/>
</dbReference>
<dbReference type="GO" id="GO:0006281">
    <property type="term" value="P:DNA repair"/>
    <property type="evidence" value="ECO:0007669"/>
    <property type="project" value="UniProtKB-UniRule"/>
</dbReference>
<keyword evidence="7 15" id="KW-0235">DNA replication</keyword>
<evidence type="ECO:0000259" key="16">
    <source>
        <dbReference type="PROSITE" id="PS50173"/>
    </source>
</evidence>
<evidence type="ECO:0000256" key="4">
    <source>
        <dbReference type="ARBA" id="ARBA00022490"/>
    </source>
</evidence>
<comment type="similarity">
    <text evidence="2 15">Belongs to the DNA polymerase type-Y family.</text>
</comment>
<evidence type="ECO:0000256" key="7">
    <source>
        <dbReference type="ARBA" id="ARBA00022705"/>
    </source>
</evidence>
<dbReference type="InterPro" id="IPR053848">
    <property type="entry name" value="IMS_HHH_1"/>
</dbReference>
<feature type="active site" evidence="15">
    <location>
        <position position="108"/>
    </location>
</feature>
<gene>
    <name evidence="15" type="primary">dbh</name>
    <name evidence="17" type="ORF">GX950_01685</name>
</gene>
<dbReference type="PROSITE" id="PS50173">
    <property type="entry name" value="UMUC"/>
    <property type="match status" value="1"/>
</dbReference>
<accession>A0A7K4BZ83</accession>
<dbReference type="Gene3D" id="3.40.1170.60">
    <property type="match status" value="1"/>
</dbReference>
<dbReference type="Gene3D" id="3.30.1490.100">
    <property type="entry name" value="DNA polymerase, Y-family, little finger domain"/>
    <property type="match status" value="1"/>
</dbReference>
<dbReference type="InterPro" id="IPR043128">
    <property type="entry name" value="Rev_trsase/Diguanyl_cyclase"/>
</dbReference>
<keyword evidence="12 15" id="KW-0238">DNA-binding</keyword>
<feature type="domain" description="UmuC" evidence="16">
    <location>
        <begin position="5"/>
        <end position="188"/>
    </location>
</feature>
<evidence type="ECO:0000256" key="1">
    <source>
        <dbReference type="ARBA" id="ARBA00004496"/>
    </source>
</evidence>
<dbReference type="GO" id="GO:0003887">
    <property type="term" value="F:DNA-directed DNA polymerase activity"/>
    <property type="evidence" value="ECO:0007669"/>
    <property type="project" value="UniProtKB-UniRule"/>
</dbReference>
<evidence type="ECO:0000256" key="15">
    <source>
        <dbReference type="HAMAP-Rule" id="MF_01113"/>
    </source>
</evidence>
<dbReference type="InterPro" id="IPR050116">
    <property type="entry name" value="DNA_polymerase-Y"/>
</dbReference>
<keyword evidence="10 15" id="KW-0460">Magnesium</keyword>
<dbReference type="CDD" id="cd03586">
    <property type="entry name" value="PolY_Pol_IV_kappa"/>
    <property type="match status" value="1"/>
</dbReference>
<evidence type="ECO:0000256" key="10">
    <source>
        <dbReference type="ARBA" id="ARBA00022842"/>
    </source>
</evidence>
<evidence type="ECO:0000256" key="11">
    <source>
        <dbReference type="ARBA" id="ARBA00022932"/>
    </source>
</evidence>
<dbReference type="Pfam" id="PF21999">
    <property type="entry name" value="IMS_HHH_1"/>
    <property type="match status" value="1"/>
</dbReference>
<protein>
    <recommendedName>
        <fullName evidence="15">DNA polymerase IV</fullName>
        <shortName evidence="15">Pol IV</shortName>
        <ecNumber evidence="15">2.7.7.7</ecNumber>
    </recommendedName>
</protein>
<dbReference type="EC" id="2.7.7.7" evidence="15"/>
<evidence type="ECO:0000313" key="17">
    <source>
        <dbReference type="EMBL" id="NMA44505.1"/>
    </source>
</evidence>
<proteinExistence type="inferred from homology"/>
<evidence type="ECO:0000256" key="9">
    <source>
        <dbReference type="ARBA" id="ARBA00022763"/>
    </source>
</evidence>
<evidence type="ECO:0000256" key="14">
    <source>
        <dbReference type="ARBA" id="ARBA00049244"/>
    </source>
</evidence>
<comment type="cofactor">
    <cofactor evidence="15">
        <name>Mg(2+)</name>
        <dbReference type="ChEBI" id="CHEBI:18420"/>
    </cofactor>
    <text evidence="15">Binds 2 magnesium ions per subunit.</text>
</comment>
<dbReference type="EMBL" id="JAAZKV010000012">
    <property type="protein sequence ID" value="NMA44505.1"/>
    <property type="molecule type" value="Genomic_DNA"/>
</dbReference>
<keyword evidence="8 15" id="KW-0479">Metal-binding</keyword>
<evidence type="ECO:0000256" key="2">
    <source>
        <dbReference type="ARBA" id="ARBA00010945"/>
    </source>
</evidence>
<dbReference type="AlphaFoldDB" id="A0A7K4BZ83"/>
<keyword evidence="13 15" id="KW-0234">DNA repair</keyword>
<evidence type="ECO:0000256" key="12">
    <source>
        <dbReference type="ARBA" id="ARBA00023125"/>
    </source>
</evidence>
<dbReference type="GO" id="GO:0006261">
    <property type="term" value="P:DNA-templated DNA replication"/>
    <property type="evidence" value="ECO:0007669"/>
    <property type="project" value="UniProtKB-UniRule"/>
</dbReference>
<comment type="catalytic activity">
    <reaction evidence="14 15">
        <text>DNA(n) + a 2'-deoxyribonucleoside 5'-triphosphate = DNA(n+1) + diphosphate</text>
        <dbReference type="Rhea" id="RHEA:22508"/>
        <dbReference type="Rhea" id="RHEA-COMP:17339"/>
        <dbReference type="Rhea" id="RHEA-COMP:17340"/>
        <dbReference type="ChEBI" id="CHEBI:33019"/>
        <dbReference type="ChEBI" id="CHEBI:61560"/>
        <dbReference type="ChEBI" id="CHEBI:173112"/>
        <dbReference type="EC" id="2.7.7.7"/>
    </reaction>
</comment>
<reference evidence="17 18" key="1">
    <citation type="journal article" date="2020" name="Biotechnol. Biofuels">
        <title>New insights from the biogas microbiome by comprehensive genome-resolved metagenomics of nearly 1600 species originating from multiple anaerobic digesters.</title>
        <authorList>
            <person name="Campanaro S."/>
            <person name="Treu L."/>
            <person name="Rodriguez-R L.M."/>
            <person name="Kovalovszki A."/>
            <person name="Ziels R.M."/>
            <person name="Maus I."/>
            <person name="Zhu X."/>
            <person name="Kougias P.G."/>
            <person name="Basile A."/>
            <person name="Luo G."/>
            <person name="Schluter A."/>
            <person name="Konstantinidis K.T."/>
            <person name="Angelidaki I."/>
        </authorList>
    </citation>
    <scope>NUCLEOTIDE SEQUENCE [LARGE SCALE GENOMIC DNA]</scope>
    <source>
        <strain evidence="17">AS22ysBPME_79</strain>
    </source>
</reference>
<feature type="site" description="Substrate discrimination" evidence="15">
    <location>
        <position position="14"/>
    </location>
</feature>
<dbReference type="Gene3D" id="3.30.70.270">
    <property type="match status" value="1"/>
</dbReference>
<evidence type="ECO:0000256" key="8">
    <source>
        <dbReference type="ARBA" id="ARBA00022723"/>
    </source>
</evidence>
<keyword evidence="9 15" id="KW-0227">DNA damage</keyword>
<dbReference type="Pfam" id="PF00817">
    <property type="entry name" value="IMS"/>
    <property type="match status" value="1"/>
</dbReference>
<name>A0A7K4BZ83_9ARCH</name>
<feature type="binding site" evidence="15">
    <location>
        <position position="107"/>
    </location>
    <ligand>
        <name>Mg(2+)</name>
        <dbReference type="ChEBI" id="CHEBI:18420"/>
    </ligand>
</feature>